<dbReference type="CDD" id="cd06261">
    <property type="entry name" value="TM_PBP2"/>
    <property type="match status" value="1"/>
</dbReference>
<dbReference type="AlphaFoldDB" id="A0A1L7CGU9"/>
<dbReference type="InterPro" id="IPR050366">
    <property type="entry name" value="BP-dependent_transpt_permease"/>
</dbReference>
<comment type="subcellular location">
    <subcellularLocation>
        <location evidence="1 7">Cell membrane</location>
        <topology evidence="1 7">Multi-pass membrane protein</topology>
    </subcellularLocation>
</comment>
<keyword evidence="6 7" id="KW-0472">Membrane</keyword>
<feature type="transmembrane region" description="Helical" evidence="7">
    <location>
        <begin position="62"/>
        <end position="88"/>
    </location>
</feature>
<evidence type="ECO:0000313" key="9">
    <source>
        <dbReference type="EMBL" id="APT85055.1"/>
    </source>
</evidence>
<feature type="transmembrane region" description="Helical" evidence="7">
    <location>
        <begin position="229"/>
        <end position="249"/>
    </location>
</feature>
<dbReference type="InterPro" id="IPR000515">
    <property type="entry name" value="MetI-like"/>
</dbReference>
<dbReference type="RefSeq" id="WP_075728576.1">
    <property type="nucleotide sequence ID" value="NZ_CP009245.1"/>
</dbReference>
<sequence>MIGLIVLVALTTYAIVVPIVAHIDPAMTDFANRGLSPSAEHLFGTDSKGRDVFVRLAAGLRISLLIALLTAIISTVVGTTIGVVSALLGGVVDQVLMRVTDTVNALPHLLLGLLIVSMFPGNIVAIVASLVLTHWVSTARTVRAQVLSVRTASFVSLSYLQGASTQQVLWRHFVPAAMGQALVGLVLLIPHAVWHESTLSFLGVGLPPHHPSLGTILSDAEGALLLGHWWILVIPATLLIATTLSIGAVGKGLAAAAHGVGGESRV</sequence>
<dbReference type="Proteomes" id="UP000185478">
    <property type="component" value="Chromosome"/>
</dbReference>
<feature type="transmembrane region" description="Helical" evidence="7">
    <location>
        <begin position="109"/>
        <end position="136"/>
    </location>
</feature>
<keyword evidence="5 7" id="KW-1133">Transmembrane helix</keyword>
<dbReference type="SUPFAM" id="SSF161098">
    <property type="entry name" value="MetI-like"/>
    <property type="match status" value="1"/>
</dbReference>
<keyword evidence="2 7" id="KW-0813">Transport</keyword>
<dbReference type="EMBL" id="CP009245">
    <property type="protein sequence ID" value="APT85055.1"/>
    <property type="molecule type" value="Genomic_DNA"/>
</dbReference>
<reference evidence="9 10" key="1">
    <citation type="submission" date="2014-08" db="EMBL/GenBank/DDBJ databases">
        <title>Complete genome sequence of Corynebacterium aquilae S-613T(T) (=DSM 44791(T)), isolated from the choana of a healthy golden eagle.</title>
        <authorList>
            <person name="Ruckert C."/>
            <person name="Albersmeier A."/>
            <person name="Winkler A."/>
            <person name="Kalinowski J."/>
        </authorList>
    </citation>
    <scope>NUCLEOTIDE SEQUENCE [LARGE SCALE GENOMIC DNA]</scope>
    <source>
        <strain evidence="9 10">S-613</strain>
    </source>
</reference>
<evidence type="ECO:0000256" key="5">
    <source>
        <dbReference type="ARBA" id="ARBA00022989"/>
    </source>
</evidence>
<organism evidence="9 10">
    <name type="scientific">Corynebacterium aquilae DSM 44791</name>
    <dbReference type="NCBI Taxonomy" id="1431546"/>
    <lineage>
        <taxon>Bacteria</taxon>
        <taxon>Bacillati</taxon>
        <taxon>Actinomycetota</taxon>
        <taxon>Actinomycetes</taxon>
        <taxon>Mycobacteriales</taxon>
        <taxon>Corynebacteriaceae</taxon>
        <taxon>Corynebacterium</taxon>
    </lineage>
</organism>
<dbReference type="Gene3D" id="1.10.3720.10">
    <property type="entry name" value="MetI-like"/>
    <property type="match status" value="1"/>
</dbReference>
<evidence type="ECO:0000256" key="1">
    <source>
        <dbReference type="ARBA" id="ARBA00004651"/>
    </source>
</evidence>
<accession>A0A1L7CGU9</accession>
<evidence type="ECO:0000256" key="6">
    <source>
        <dbReference type="ARBA" id="ARBA00023136"/>
    </source>
</evidence>
<keyword evidence="4 7" id="KW-0812">Transmembrane</keyword>
<evidence type="ECO:0000256" key="3">
    <source>
        <dbReference type="ARBA" id="ARBA00022475"/>
    </source>
</evidence>
<dbReference type="OrthoDB" id="9812701at2"/>
<dbReference type="Pfam" id="PF00528">
    <property type="entry name" value="BPD_transp_1"/>
    <property type="match status" value="1"/>
</dbReference>
<gene>
    <name evidence="9" type="ORF">CAQU_08195</name>
</gene>
<dbReference type="PANTHER" id="PTHR43386:SF23">
    <property type="entry name" value="ABC TRANSPORTER"/>
    <property type="match status" value="1"/>
</dbReference>
<evidence type="ECO:0000256" key="2">
    <source>
        <dbReference type="ARBA" id="ARBA00022448"/>
    </source>
</evidence>
<proteinExistence type="inferred from homology"/>
<evidence type="ECO:0000259" key="8">
    <source>
        <dbReference type="PROSITE" id="PS50928"/>
    </source>
</evidence>
<dbReference type="InterPro" id="IPR035906">
    <property type="entry name" value="MetI-like_sf"/>
</dbReference>
<dbReference type="PANTHER" id="PTHR43386">
    <property type="entry name" value="OLIGOPEPTIDE TRANSPORT SYSTEM PERMEASE PROTEIN APPC"/>
    <property type="match status" value="1"/>
</dbReference>
<protein>
    <submittedName>
        <fullName evidence="9">ABC transporter permease</fullName>
    </submittedName>
</protein>
<dbReference type="GO" id="GO:0055085">
    <property type="term" value="P:transmembrane transport"/>
    <property type="evidence" value="ECO:0007669"/>
    <property type="project" value="InterPro"/>
</dbReference>
<evidence type="ECO:0000256" key="4">
    <source>
        <dbReference type="ARBA" id="ARBA00022692"/>
    </source>
</evidence>
<dbReference type="PROSITE" id="PS50928">
    <property type="entry name" value="ABC_TM1"/>
    <property type="match status" value="1"/>
</dbReference>
<feature type="domain" description="ABC transmembrane type-1" evidence="8">
    <location>
        <begin position="60"/>
        <end position="250"/>
    </location>
</feature>
<dbReference type="KEGG" id="caqu:CAQU_08195"/>
<keyword evidence="10" id="KW-1185">Reference proteome</keyword>
<dbReference type="STRING" id="1431546.CAQU_08195"/>
<name>A0A1L7CGU9_9CORY</name>
<keyword evidence="3" id="KW-1003">Cell membrane</keyword>
<dbReference type="GO" id="GO:0005886">
    <property type="term" value="C:plasma membrane"/>
    <property type="evidence" value="ECO:0007669"/>
    <property type="project" value="UniProtKB-SubCell"/>
</dbReference>
<evidence type="ECO:0000256" key="7">
    <source>
        <dbReference type="RuleBase" id="RU363032"/>
    </source>
</evidence>
<feature type="transmembrane region" description="Helical" evidence="7">
    <location>
        <begin position="172"/>
        <end position="194"/>
    </location>
</feature>
<comment type="similarity">
    <text evidence="7">Belongs to the binding-protein-dependent transport system permease family.</text>
</comment>
<evidence type="ECO:0000313" key="10">
    <source>
        <dbReference type="Proteomes" id="UP000185478"/>
    </source>
</evidence>